<keyword evidence="3" id="KW-0862">Zinc</keyword>
<gene>
    <name evidence="7" type="ORF">CANINC_002304</name>
</gene>
<dbReference type="AlphaFoldDB" id="A0A4T0X362"/>
<dbReference type="InterPro" id="IPR001841">
    <property type="entry name" value="Znf_RING"/>
</dbReference>
<feature type="region of interest" description="Disordered" evidence="5">
    <location>
        <begin position="222"/>
        <end position="247"/>
    </location>
</feature>
<dbReference type="InterPro" id="IPR013083">
    <property type="entry name" value="Znf_RING/FYVE/PHD"/>
</dbReference>
<evidence type="ECO:0000256" key="4">
    <source>
        <dbReference type="PROSITE-ProRule" id="PRU00175"/>
    </source>
</evidence>
<keyword evidence="2 4" id="KW-0863">Zinc-finger</keyword>
<evidence type="ECO:0000256" key="3">
    <source>
        <dbReference type="ARBA" id="ARBA00022833"/>
    </source>
</evidence>
<dbReference type="Proteomes" id="UP000307173">
    <property type="component" value="Unassembled WGS sequence"/>
</dbReference>
<keyword evidence="1" id="KW-0479">Metal-binding</keyword>
<evidence type="ECO:0000256" key="5">
    <source>
        <dbReference type="SAM" id="MobiDB-lite"/>
    </source>
</evidence>
<dbReference type="PANTHER" id="PTHR45798">
    <property type="entry name" value="RING-H2 FINGER PROTEIN ATL61-RELATED-RELATED"/>
    <property type="match status" value="1"/>
</dbReference>
<dbReference type="Gene3D" id="3.30.40.10">
    <property type="entry name" value="Zinc/RING finger domain, C3HC4 (zinc finger)"/>
    <property type="match status" value="1"/>
</dbReference>
<dbReference type="InterPro" id="IPR052788">
    <property type="entry name" value="RING-type_E3_ligase_ATL"/>
</dbReference>
<dbReference type="EMBL" id="SELW01000370">
    <property type="protein sequence ID" value="TID28785.1"/>
    <property type="molecule type" value="Genomic_DNA"/>
</dbReference>
<name>A0A4T0X362_9ASCO</name>
<dbReference type="GO" id="GO:0008270">
    <property type="term" value="F:zinc ion binding"/>
    <property type="evidence" value="ECO:0007669"/>
    <property type="project" value="UniProtKB-KW"/>
</dbReference>
<dbReference type="SMART" id="SM00184">
    <property type="entry name" value="RING"/>
    <property type="match status" value="2"/>
</dbReference>
<dbReference type="OrthoDB" id="3997840at2759"/>
<dbReference type="PROSITE" id="PS50089">
    <property type="entry name" value="ZF_RING_2"/>
    <property type="match status" value="1"/>
</dbReference>
<accession>A0A4T0X362</accession>
<keyword evidence="8" id="KW-1185">Reference proteome</keyword>
<evidence type="ECO:0000256" key="2">
    <source>
        <dbReference type="ARBA" id="ARBA00022771"/>
    </source>
</evidence>
<evidence type="ECO:0000259" key="6">
    <source>
        <dbReference type="PROSITE" id="PS50089"/>
    </source>
</evidence>
<evidence type="ECO:0000313" key="8">
    <source>
        <dbReference type="Proteomes" id="UP000307173"/>
    </source>
</evidence>
<evidence type="ECO:0000313" key="7">
    <source>
        <dbReference type="EMBL" id="TID28785.1"/>
    </source>
</evidence>
<evidence type="ECO:0000256" key="1">
    <source>
        <dbReference type="ARBA" id="ARBA00022723"/>
    </source>
</evidence>
<dbReference type="CDD" id="cd16448">
    <property type="entry name" value="RING-H2"/>
    <property type="match status" value="1"/>
</dbReference>
<comment type="caution">
    <text evidence="7">The sequence shown here is derived from an EMBL/GenBank/DDBJ whole genome shotgun (WGS) entry which is preliminary data.</text>
</comment>
<feature type="domain" description="RING-type" evidence="6">
    <location>
        <begin position="7"/>
        <end position="51"/>
    </location>
</feature>
<feature type="compositionally biased region" description="Basic residues" evidence="5">
    <location>
        <begin position="230"/>
        <end position="241"/>
    </location>
</feature>
<reference evidence="7 8" key="1">
    <citation type="journal article" date="2019" name="Front. Genet.">
        <title>Whole-Genome Sequencing of the Opportunistic Yeast Pathogen Candida inconspicua Uncovers Its Hybrid Origin.</title>
        <authorList>
            <person name="Mixao V."/>
            <person name="Hansen A.P."/>
            <person name="Saus E."/>
            <person name="Boekhout T."/>
            <person name="Lass-Florl C."/>
            <person name="Gabaldon T."/>
        </authorList>
    </citation>
    <scope>NUCLEOTIDE SEQUENCE [LARGE SCALE GENOMIC DNA]</scope>
    <source>
        <strain evidence="7 8">CBS 180</strain>
    </source>
</reference>
<dbReference type="Pfam" id="PF13639">
    <property type="entry name" value="zf-RING_2"/>
    <property type="match status" value="1"/>
</dbReference>
<organism evidence="7 8">
    <name type="scientific">Pichia inconspicua</name>
    <dbReference type="NCBI Taxonomy" id="52247"/>
    <lineage>
        <taxon>Eukaryota</taxon>
        <taxon>Fungi</taxon>
        <taxon>Dikarya</taxon>
        <taxon>Ascomycota</taxon>
        <taxon>Saccharomycotina</taxon>
        <taxon>Pichiomycetes</taxon>
        <taxon>Pichiales</taxon>
        <taxon>Pichiaceae</taxon>
        <taxon>Pichia</taxon>
    </lineage>
</organism>
<dbReference type="STRING" id="52247.A0A4T0X362"/>
<dbReference type="PANTHER" id="PTHR45798:SF97">
    <property type="entry name" value="ALCOHOL-SENSITIVE RING FINGER PROTEIN 1"/>
    <property type="match status" value="1"/>
</dbReference>
<sequence>MSEQLECPICLDKLSKLDLTYTLTKPCNHFYHLSCIKSWSTISSSTCPRCRVEISTLFIVNKGESLKVLPKKGDKLADIAVSISDSLNQNQQINESTQNHLGSQICCICDRSALPTHSIICPQCAGLYHRSCSDGLNCPLCDEWIDNVATTQLHQHKQITTKPPTTNESYYVALVDELQQRQQQQQQNSLEEANKEPVESVDAAWELLDQIKTDSLEVVIPNQPIESHSKERKLKRPKRATKVREENVPLQLTAESLARLDSSTSLKRKQTETKDSSTKLSFTQKLVVQRLLLKPRLNSELTNMLNFTKYTELNKNLSHWLYLIVESDKIAISAINAIIELAERESYLPFINRKSFDNFYQKFKSDNIVTRFKDYKWNSQINEIIVNHINHEIDKTKNKLSKSQ</sequence>
<protein>
    <recommendedName>
        <fullName evidence="6">RING-type domain-containing protein</fullName>
    </recommendedName>
</protein>
<proteinExistence type="predicted"/>
<dbReference type="SUPFAM" id="SSF57850">
    <property type="entry name" value="RING/U-box"/>
    <property type="match status" value="1"/>
</dbReference>